<keyword evidence="4" id="KW-0804">Transcription</keyword>
<dbReference type="CDD" id="cd05466">
    <property type="entry name" value="PBP2_LTTR_substrate"/>
    <property type="match status" value="1"/>
</dbReference>
<dbReference type="SUPFAM" id="SSF53850">
    <property type="entry name" value="Periplasmic binding protein-like II"/>
    <property type="match status" value="1"/>
</dbReference>
<keyword evidence="3" id="KW-0238">DNA-binding</keyword>
<gene>
    <name evidence="6" type="ORF">CF386_10220</name>
</gene>
<dbReference type="PANTHER" id="PTHR30126:SF40">
    <property type="entry name" value="HTH-TYPE TRANSCRIPTIONAL REGULATOR GLTR"/>
    <property type="match status" value="1"/>
</dbReference>
<dbReference type="RefSeq" id="WP_089074334.1">
    <property type="nucleotide sequence ID" value="NZ_CBCSAM010000004.1"/>
</dbReference>
<accession>A0A220VGR4</accession>
<evidence type="ECO:0000259" key="5">
    <source>
        <dbReference type="PROSITE" id="PS50931"/>
    </source>
</evidence>
<dbReference type="InterPro" id="IPR036390">
    <property type="entry name" value="WH_DNA-bd_sf"/>
</dbReference>
<dbReference type="Pfam" id="PF03466">
    <property type="entry name" value="LysR_substrate"/>
    <property type="match status" value="1"/>
</dbReference>
<dbReference type="AlphaFoldDB" id="A0A220VGR4"/>
<dbReference type="OrthoDB" id="9808620at2"/>
<dbReference type="Pfam" id="PF00126">
    <property type="entry name" value="HTH_1"/>
    <property type="match status" value="1"/>
</dbReference>
<dbReference type="InterPro" id="IPR036388">
    <property type="entry name" value="WH-like_DNA-bd_sf"/>
</dbReference>
<dbReference type="KEGG" id="pmai:CF386_10220"/>
<evidence type="ECO:0000256" key="2">
    <source>
        <dbReference type="ARBA" id="ARBA00023015"/>
    </source>
</evidence>
<dbReference type="Gene3D" id="1.10.10.10">
    <property type="entry name" value="Winged helix-like DNA-binding domain superfamily/Winged helix DNA-binding domain"/>
    <property type="match status" value="1"/>
</dbReference>
<protein>
    <recommendedName>
        <fullName evidence="5">HTH lysR-type domain-containing protein</fullName>
    </recommendedName>
</protein>
<dbReference type="PROSITE" id="PS50931">
    <property type="entry name" value="HTH_LYSR"/>
    <property type="match status" value="1"/>
</dbReference>
<evidence type="ECO:0000313" key="6">
    <source>
        <dbReference type="EMBL" id="ASK79426.1"/>
    </source>
</evidence>
<dbReference type="Proteomes" id="UP000242175">
    <property type="component" value="Chromosome small"/>
</dbReference>
<evidence type="ECO:0000256" key="3">
    <source>
        <dbReference type="ARBA" id="ARBA00023125"/>
    </source>
</evidence>
<comment type="similarity">
    <text evidence="1">Belongs to the LysR transcriptional regulatory family.</text>
</comment>
<sequence>MNFSIKQIQNFIILSEVLHLTAAAKKLFMTPSALHKQIRNLEDELEDNLFETKGKKIQLTEFGESLLPQARKMIKEYQELIKQAQYSKNRIKPIQINIGFTHQKPMFELIKRFKEKHPNILINVKVSLWEEQQTQLLNDKNSLFISGEPASMNAECHYEVLRKSELVFVVGNSHPLFNQEELVKGDIQETTFAVTSNFSPFDQNMLGYSQKKLFQWVSALTMKKSLLKLSSFDSIQSATEAGLCVGCLPESIVDSSLREGKLKKIFLKDFPKIDWELFLIYHKELNINDSTSTFVTFLKNSFFEAY</sequence>
<keyword evidence="7" id="KW-1185">Reference proteome</keyword>
<dbReference type="GO" id="GO:0003700">
    <property type="term" value="F:DNA-binding transcription factor activity"/>
    <property type="evidence" value="ECO:0007669"/>
    <property type="project" value="InterPro"/>
</dbReference>
<evidence type="ECO:0000256" key="1">
    <source>
        <dbReference type="ARBA" id="ARBA00009437"/>
    </source>
</evidence>
<dbReference type="PANTHER" id="PTHR30126">
    <property type="entry name" value="HTH-TYPE TRANSCRIPTIONAL REGULATOR"/>
    <property type="match status" value="1"/>
</dbReference>
<keyword evidence="2" id="KW-0805">Transcription regulation</keyword>
<evidence type="ECO:0000256" key="4">
    <source>
        <dbReference type="ARBA" id="ARBA00023163"/>
    </source>
</evidence>
<dbReference type="InterPro" id="IPR000847">
    <property type="entry name" value="LysR_HTH_N"/>
</dbReference>
<dbReference type="InterPro" id="IPR005119">
    <property type="entry name" value="LysR_subst-bd"/>
</dbReference>
<organism evidence="6 7">
    <name type="scientific">Paraphotobacterium marinum</name>
    <dbReference type="NCBI Taxonomy" id="1755811"/>
    <lineage>
        <taxon>Bacteria</taxon>
        <taxon>Pseudomonadati</taxon>
        <taxon>Pseudomonadota</taxon>
        <taxon>Gammaproteobacteria</taxon>
        <taxon>Vibrionales</taxon>
        <taxon>Vibrionaceae</taxon>
        <taxon>Paraphotobacterium</taxon>
    </lineage>
</organism>
<feature type="domain" description="HTH lysR-type" evidence="5">
    <location>
        <begin position="1"/>
        <end position="60"/>
    </location>
</feature>
<proteinExistence type="inferred from homology"/>
<dbReference type="SUPFAM" id="SSF46785">
    <property type="entry name" value="Winged helix' DNA-binding domain"/>
    <property type="match status" value="1"/>
</dbReference>
<reference evidence="6 7" key="1">
    <citation type="journal article" date="2016" name="Int. J. Syst. Evol. Microbiol.">
        <title>Paraphotobacterium marinum gen. nov., sp. nov., a member of the family Vibrionaceae, isolated from surface seawater.</title>
        <authorList>
            <person name="Huang Z."/>
            <person name="Dong C."/>
            <person name="Shao Z."/>
        </authorList>
    </citation>
    <scope>NUCLEOTIDE SEQUENCE [LARGE SCALE GENOMIC DNA]</scope>
    <source>
        <strain evidence="6 7">NSCS20N07D</strain>
    </source>
</reference>
<name>A0A220VGR4_9GAMM</name>
<evidence type="ECO:0000313" key="7">
    <source>
        <dbReference type="Proteomes" id="UP000242175"/>
    </source>
</evidence>
<dbReference type="EMBL" id="CP022356">
    <property type="protein sequence ID" value="ASK79426.1"/>
    <property type="molecule type" value="Genomic_DNA"/>
</dbReference>
<dbReference type="Gene3D" id="3.40.190.290">
    <property type="match status" value="1"/>
</dbReference>
<dbReference type="GO" id="GO:0000976">
    <property type="term" value="F:transcription cis-regulatory region binding"/>
    <property type="evidence" value="ECO:0007669"/>
    <property type="project" value="TreeGrafter"/>
</dbReference>